<keyword evidence="4" id="KW-0560">Oxidoreductase</keyword>
<dbReference type="NCBIfam" id="NF006133">
    <property type="entry name" value="PRK08278.1"/>
    <property type="match status" value="1"/>
</dbReference>
<evidence type="ECO:0000256" key="3">
    <source>
        <dbReference type="ARBA" id="ARBA00022857"/>
    </source>
</evidence>
<comment type="similarity">
    <text evidence="2">Belongs to the short-chain dehydrogenases/reductases (SDR) family.</text>
</comment>
<evidence type="ECO:0000256" key="1">
    <source>
        <dbReference type="ARBA" id="ARBA00004275"/>
    </source>
</evidence>
<dbReference type="RefSeq" id="WP_136257815.1">
    <property type="nucleotide sequence ID" value="NZ_MWIO01000016.1"/>
</dbReference>
<dbReference type="PANTHER" id="PTHR42808">
    <property type="entry name" value="HYDROXYSTEROID DEHYDROGENASE-LIKE PROTEIN 2"/>
    <property type="match status" value="1"/>
</dbReference>
<protein>
    <submittedName>
        <fullName evidence="6">Short chain dehydrogenase</fullName>
    </submittedName>
</protein>
<dbReference type="OrthoDB" id="9810935at2"/>
<evidence type="ECO:0000256" key="2">
    <source>
        <dbReference type="ARBA" id="ARBA00006484"/>
    </source>
</evidence>
<dbReference type="Gene3D" id="3.40.50.720">
    <property type="entry name" value="NAD(P)-binding Rossmann-like Domain"/>
    <property type="match status" value="1"/>
</dbReference>
<dbReference type="InterPro" id="IPR051935">
    <property type="entry name" value="HSDL2"/>
</dbReference>
<evidence type="ECO:0000313" key="6">
    <source>
        <dbReference type="EMBL" id="THD08443.1"/>
    </source>
</evidence>
<dbReference type="EMBL" id="MWIO01000016">
    <property type="protein sequence ID" value="THD08443.1"/>
    <property type="molecule type" value="Genomic_DNA"/>
</dbReference>
<sequence length="274" mass="28879">MSSLAGKTLFITGASRGIGLAIARRAARDGANIVIAAKSAVSNPKLPGTIHTAAAEIEAAGGHALALQVDIREEAEVVAAAARAAEHFGGIDIVVNNASAIWLAGTEGTPMKRFDLMHQVNTRGTFLVTQACLPYLKKAANPHVLMLSPPPSLDPKWFAPHVAYTIAKMGMSLCVLGMSAEFAPLGIAVNALWPRTVIATAAIAMIDGVTAGQCRRPEIVADAAHAILTRPARDYTGHFAIDDEVLRETGVTDFDQYAVEPGTDLLPDLFLERP</sequence>
<keyword evidence="5" id="KW-0576">Peroxisome</keyword>
<evidence type="ECO:0000256" key="4">
    <source>
        <dbReference type="ARBA" id="ARBA00023002"/>
    </source>
</evidence>
<dbReference type="FunFam" id="3.40.50.720:FF:000301">
    <property type="entry name" value="Hydroxysteroid dehydrogenase like 2"/>
    <property type="match status" value="1"/>
</dbReference>
<comment type="subcellular location">
    <subcellularLocation>
        <location evidence="1">Peroxisome</location>
    </subcellularLocation>
</comment>
<dbReference type="GO" id="GO:0016491">
    <property type="term" value="F:oxidoreductase activity"/>
    <property type="evidence" value="ECO:0007669"/>
    <property type="project" value="UniProtKB-KW"/>
</dbReference>
<dbReference type="Proteomes" id="UP000306317">
    <property type="component" value="Unassembled WGS sequence"/>
</dbReference>
<keyword evidence="3" id="KW-0521">NADP</keyword>
<evidence type="ECO:0000313" key="7">
    <source>
        <dbReference type="Proteomes" id="UP000306317"/>
    </source>
</evidence>
<name>A0A4S3KIA2_9GAMM</name>
<proteinExistence type="inferred from homology"/>
<evidence type="ECO:0000256" key="5">
    <source>
        <dbReference type="ARBA" id="ARBA00023140"/>
    </source>
</evidence>
<accession>A0A4S3KIA2</accession>
<dbReference type="AlphaFoldDB" id="A0A4S3KIA2"/>
<organism evidence="6 7">
    <name type="scientific">Rhodanobacter lindaniclasticus</name>
    <dbReference type="NCBI Taxonomy" id="75310"/>
    <lineage>
        <taxon>Bacteria</taxon>
        <taxon>Pseudomonadati</taxon>
        <taxon>Pseudomonadota</taxon>
        <taxon>Gammaproteobacteria</taxon>
        <taxon>Lysobacterales</taxon>
        <taxon>Rhodanobacteraceae</taxon>
        <taxon>Rhodanobacter</taxon>
    </lineage>
</organism>
<dbReference type="InterPro" id="IPR002347">
    <property type="entry name" value="SDR_fam"/>
</dbReference>
<gene>
    <name evidence="6" type="ORF">B1991_06045</name>
</gene>
<dbReference type="InterPro" id="IPR036291">
    <property type="entry name" value="NAD(P)-bd_dom_sf"/>
</dbReference>
<dbReference type="Pfam" id="PF00106">
    <property type="entry name" value="adh_short"/>
    <property type="match status" value="1"/>
</dbReference>
<dbReference type="PANTHER" id="PTHR42808:SF3">
    <property type="entry name" value="HYDROXYSTEROID DEHYDROGENASE-LIKE PROTEIN 2"/>
    <property type="match status" value="1"/>
</dbReference>
<reference evidence="6 7" key="1">
    <citation type="submission" date="2017-02" db="EMBL/GenBank/DDBJ databases">
        <title>Whole genome sequencing of Rhodanobacter lindaniclasticus DSM 17932.</title>
        <authorList>
            <person name="Kumar S."/>
            <person name="Patil P."/>
            <person name="Patil P.B."/>
        </authorList>
    </citation>
    <scope>NUCLEOTIDE SEQUENCE [LARGE SCALE GENOMIC DNA]</scope>
    <source>
        <strain evidence="6 7">DSM 17932</strain>
    </source>
</reference>
<keyword evidence="7" id="KW-1185">Reference proteome</keyword>
<dbReference type="SUPFAM" id="SSF51735">
    <property type="entry name" value="NAD(P)-binding Rossmann-fold domains"/>
    <property type="match status" value="1"/>
</dbReference>
<comment type="caution">
    <text evidence="6">The sequence shown here is derived from an EMBL/GenBank/DDBJ whole genome shotgun (WGS) entry which is preliminary data.</text>
</comment>
<dbReference type="PRINTS" id="PR00081">
    <property type="entry name" value="GDHRDH"/>
</dbReference>